<evidence type="ECO:0000313" key="3">
    <source>
        <dbReference type="Proteomes" id="UP000050360"/>
    </source>
</evidence>
<proteinExistence type="predicted"/>
<evidence type="ECO:0000256" key="1">
    <source>
        <dbReference type="SAM" id="Phobius"/>
    </source>
</evidence>
<accession>A0A0P8C6W7</accession>
<dbReference type="Proteomes" id="UP000050360">
    <property type="component" value="Unassembled WGS sequence"/>
</dbReference>
<keyword evidence="1" id="KW-0472">Membrane</keyword>
<sequence length="188" mass="20951">MNSKIKFAIIGVILSVLLAILILVIINFSSMQPRQMEILKPPPALLKVDGNEQISGIGSYCWDEADKVLGITMSSTSVCADYEGIHTPVEPLRSSSPFAAHLSLPLNEPPQELQLKVIQVTDEDEIIRSFANDRAWHIKEGNYSNLTPERESDINLSLLPGLYVIEVYPRWKEKGSVTYGFLVNVNVQ</sequence>
<dbReference type="AlphaFoldDB" id="A0A0P8C6W7"/>
<gene>
    <name evidence="2" type="ORF">MPEBLZ_02949</name>
</gene>
<feature type="transmembrane region" description="Helical" evidence="1">
    <location>
        <begin position="7"/>
        <end position="28"/>
    </location>
</feature>
<evidence type="ECO:0000313" key="2">
    <source>
        <dbReference type="EMBL" id="KPQ42491.1"/>
    </source>
</evidence>
<dbReference type="EMBL" id="LKCM01000230">
    <property type="protein sequence ID" value="KPQ42491.1"/>
    <property type="molecule type" value="Genomic_DNA"/>
</dbReference>
<protein>
    <submittedName>
        <fullName evidence="2">Uncharacterized protein</fullName>
    </submittedName>
</protein>
<keyword evidence="1" id="KW-1133">Transmembrane helix</keyword>
<comment type="caution">
    <text evidence="2">The sequence shown here is derived from an EMBL/GenBank/DDBJ whole genome shotgun (WGS) entry which is preliminary data.</text>
</comment>
<organism evidence="2 3">
    <name type="scientific">Candidatus Methanoperedens nitratireducens</name>
    <dbReference type="NCBI Taxonomy" id="1392998"/>
    <lineage>
        <taxon>Archaea</taxon>
        <taxon>Methanobacteriati</taxon>
        <taxon>Methanobacteriota</taxon>
        <taxon>Stenosarchaea group</taxon>
        <taxon>Methanomicrobia</taxon>
        <taxon>Methanosarcinales</taxon>
        <taxon>ANME-2 cluster</taxon>
        <taxon>Candidatus Methanoperedentaceae</taxon>
        <taxon>Candidatus Methanoperedens</taxon>
    </lineage>
</organism>
<reference evidence="2 3" key="1">
    <citation type="submission" date="2015-09" db="EMBL/GenBank/DDBJ databases">
        <title>A metagenomics-based metabolic model of nitrate-dependent anaerobic oxidation of methane by Methanoperedens-like archaea.</title>
        <authorList>
            <person name="Arshad A."/>
            <person name="Speth D.R."/>
            <person name="De Graaf R.M."/>
            <person name="Op Den Camp H.J."/>
            <person name="Jetten M.S."/>
            <person name="Welte C.U."/>
        </authorList>
    </citation>
    <scope>NUCLEOTIDE SEQUENCE [LARGE SCALE GENOMIC DNA]</scope>
</reference>
<name>A0A0P8C6W7_9EURY</name>
<keyword evidence="1" id="KW-0812">Transmembrane</keyword>